<dbReference type="Gene3D" id="1.25.40.20">
    <property type="entry name" value="Ankyrin repeat-containing domain"/>
    <property type="match status" value="4"/>
</dbReference>
<feature type="repeat" description="ANK" evidence="12">
    <location>
        <begin position="356"/>
        <end position="390"/>
    </location>
</feature>
<evidence type="ECO:0000256" key="6">
    <source>
        <dbReference type="ARBA" id="ARBA00022989"/>
    </source>
</evidence>
<feature type="transmembrane region" description="Helical" evidence="14">
    <location>
        <begin position="612"/>
        <end position="630"/>
    </location>
</feature>
<dbReference type="SMART" id="SM00248">
    <property type="entry name" value="ANK"/>
    <property type="match status" value="9"/>
</dbReference>
<evidence type="ECO:0000256" key="1">
    <source>
        <dbReference type="ARBA" id="ARBA00004141"/>
    </source>
</evidence>
<feature type="transmembrane region" description="Helical" evidence="14">
    <location>
        <begin position="705"/>
        <end position="724"/>
    </location>
</feature>
<evidence type="ECO:0000256" key="12">
    <source>
        <dbReference type="PROSITE-ProRule" id="PRU00023"/>
    </source>
</evidence>
<evidence type="ECO:0000256" key="11">
    <source>
        <dbReference type="ARBA" id="ARBA00023303"/>
    </source>
</evidence>
<feature type="repeat" description="ANK" evidence="12">
    <location>
        <begin position="289"/>
        <end position="321"/>
    </location>
</feature>
<evidence type="ECO:0000256" key="10">
    <source>
        <dbReference type="ARBA" id="ARBA00023180"/>
    </source>
</evidence>
<accession>A0AAV8ZIL6</accession>
<feature type="coiled-coil region" evidence="13">
    <location>
        <begin position="875"/>
        <end position="909"/>
    </location>
</feature>
<evidence type="ECO:0000256" key="9">
    <source>
        <dbReference type="ARBA" id="ARBA00023136"/>
    </source>
</evidence>
<keyword evidence="8" id="KW-0406">Ion transport</keyword>
<keyword evidence="10" id="KW-0325">Glycoprotein</keyword>
<dbReference type="PRINTS" id="PR01415">
    <property type="entry name" value="ANKYRIN"/>
</dbReference>
<feature type="repeat" description="ANK" evidence="12">
    <location>
        <begin position="391"/>
        <end position="423"/>
    </location>
</feature>
<dbReference type="Proteomes" id="UP001162162">
    <property type="component" value="Unassembled WGS sequence"/>
</dbReference>
<proteinExistence type="predicted"/>
<evidence type="ECO:0000256" key="3">
    <source>
        <dbReference type="ARBA" id="ARBA00022606"/>
    </source>
</evidence>
<dbReference type="SUPFAM" id="SSF48403">
    <property type="entry name" value="Ankyrin repeat"/>
    <property type="match status" value="1"/>
</dbReference>
<dbReference type="Pfam" id="PF00023">
    <property type="entry name" value="Ank"/>
    <property type="match status" value="1"/>
</dbReference>
<feature type="transmembrane region" description="Helical" evidence="14">
    <location>
        <begin position="517"/>
        <end position="540"/>
    </location>
</feature>
<keyword evidence="2" id="KW-0813">Transport</keyword>
<feature type="transmembrane region" description="Helical" evidence="14">
    <location>
        <begin position="573"/>
        <end position="591"/>
    </location>
</feature>
<dbReference type="EMBL" id="JAPWTK010000001">
    <property type="protein sequence ID" value="KAJ8963432.1"/>
    <property type="molecule type" value="Genomic_DNA"/>
</dbReference>
<comment type="subcellular location">
    <subcellularLocation>
        <location evidence="1">Membrane</location>
        <topology evidence="1">Multi-pass membrane protein</topology>
    </subcellularLocation>
</comment>
<gene>
    <name evidence="16" type="ORF">NQ318_018912</name>
</gene>
<dbReference type="PANTHER" id="PTHR47143:SF1">
    <property type="entry name" value="ION_TRANS DOMAIN-CONTAINING PROTEIN"/>
    <property type="match status" value="1"/>
</dbReference>
<evidence type="ECO:0000256" key="13">
    <source>
        <dbReference type="SAM" id="Coils"/>
    </source>
</evidence>
<dbReference type="Gene3D" id="1.10.287.70">
    <property type="match status" value="1"/>
</dbReference>
<feature type="domain" description="Ion transport" evidence="15">
    <location>
        <begin position="579"/>
        <end position="776"/>
    </location>
</feature>
<dbReference type="Pfam" id="PF12796">
    <property type="entry name" value="Ank_2"/>
    <property type="match status" value="2"/>
</dbReference>
<keyword evidence="3" id="KW-0716">Sensory transduction</keyword>
<evidence type="ECO:0000256" key="4">
    <source>
        <dbReference type="ARBA" id="ARBA00022692"/>
    </source>
</evidence>
<evidence type="ECO:0000256" key="7">
    <source>
        <dbReference type="ARBA" id="ARBA00023043"/>
    </source>
</evidence>
<keyword evidence="5" id="KW-0677">Repeat</keyword>
<evidence type="ECO:0000256" key="8">
    <source>
        <dbReference type="ARBA" id="ARBA00023065"/>
    </source>
</evidence>
<dbReference type="PROSITE" id="PS50297">
    <property type="entry name" value="ANK_REP_REGION"/>
    <property type="match status" value="7"/>
</dbReference>
<evidence type="ECO:0000256" key="5">
    <source>
        <dbReference type="ARBA" id="ARBA00022737"/>
    </source>
</evidence>
<feature type="transmembrane region" description="Helical" evidence="14">
    <location>
        <begin position="745"/>
        <end position="767"/>
    </location>
</feature>
<keyword evidence="9 14" id="KW-0472">Membrane</keyword>
<feature type="transmembrane region" description="Helical" evidence="14">
    <location>
        <begin position="679"/>
        <end position="699"/>
    </location>
</feature>
<dbReference type="InterPro" id="IPR052076">
    <property type="entry name" value="TRP_cation_channel"/>
</dbReference>
<feature type="repeat" description="ANK" evidence="12">
    <location>
        <begin position="184"/>
        <end position="216"/>
    </location>
</feature>
<keyword evidence="11" id="KW-0407">Ion channel</keyword>
<evidence type="ECO:0000256" key="14">
    <source>
        <dbReference type="SAM" id="Phobius"/>
    </source>
</evidence>
<keyword evidence="13" id="KW-0175">Coiled coil</keyword>
<keyword evidence="7 12" id="KW-0040">ANK repeat</keyword>
<organism evidence="16 17">
    <name type="scientific">Aromia moschata</name>
    <dbReference type="NCBI Taxonomy" id="1265417"/>
    <lineage>
        <taxon>Eukaryota</taxon>
        <taxon>Metazoa</taxon>
        <taxon>Ecdysozoa</taxon>
        <taxon>Arthropoda</taxon>
        <taxon>Hexapoda</taxon>
        <taxon>Insecta</taxon>
        <taxon>Pterygota</taxon>
        <taxon>Neoptera</taxon>
        <taxon>Endopterygota</taxon>
        <taxon>Coleoptera</taxon>
        <taxon>Polyphaga</taxon>
        <taxon>Cucujiformia</taxon>
        <taxon>Chrysomeloidea</taxon>
        <taxon>Cerambycidae</taxon>
        <taxon>Cerambycinae</taxon>
        <taxon>Callichromatini</taxon>
        <taxon>Aromia</taxon>
    </lineage>
</organism>
<feature type="repeat" description="ANK" evidence="12">
    <location>
        <begin position="322"/>
        <end position="346"/>
    </location>
</feature>
<dbReference type="PANTHER" id="PTHR47143">
    <property type="entry name" value="TRANSIENT RECEPTOR POTENTIAL CATION CHANNEL PROTEIN PAINLESS"/>
    <property type="match status" value="1"/>
</dbReference>
<dbReference type="InterPro" id="IPR002110">
    <property type="entry name" value="Ankyrin_rpt"/>
</dbReference>
<evidence type="ECO:0000259" key="15">
    <source>
        <dbReference type="Pfam" id="PF00520"/>
    </source>
</evidence>
<feature type="repeat" description="ANK" evidence="12">
    <location>
        <begin position="254"/>
        <end position="287"/>
    </location>
</feature>
<keyword evidence="4 14" id="KW-0812">Transmembrane</keyword>
<dbReference type="Pfam" id="PF13857">
    <property type="entry name" value="Ank_5"/>
    <property type="match status" value="1"/>
</dbReference>
<protein>
    <recommendedName>
        <fullName evidence="15">Ion transport domain-containing protein</fullName>
    </recommendedName>
</protein>
<keyword evidence="17" id="KW-1185">Reference proteome</keyword>
<dbReference type="Pfam" id="PF00520">
    <property type="entry name" value="Ion_trans"/>
    <property type="match status" value="1"/>
</dbReference>
<dbReference type="GO" id="GO:0034703">
    <property type="term" value="C:cation channel complex"/>
    <property type="evidence" value="ECO:0007669"/>
    <property type="project" value="UniProtKB-ARBA"/>
</dbReference>
<dbReference type="PROSITE" id="PS50088">
    <property type="entry name" value="ANK_REPEAT"/>
    <property type="match status" value="7"/>
</dbReference>
<comment type="caution">
    <text evidence="16">The sequence shown here is derived from an EMBL/GenBank/DDBJ whole genome shotgun (WGS) entry which is preliminary data.</text>
</comment>
<sequence>MKNEMESVPLYKTASGRSSWQSENKSDLVEEVICEKFASEFIDCGTPPAEDAPAAYCTLEQPPTIRITEELCHTSIKMHLLEHMASMSSRCHLLNEIEDKDIVQENLEEVYKGATTPEINVSFLWAAFTRRWDLLEGLIRLGADLNYSEPNHGLAALHLASFSGCIPGTQFLVSQGCDVNAVFKSYAPLHCAAFGDSPDTAMVLLNNGADIHALTNAPYNCRESVLHCAVRANAIACVRLFIHEGADVGQVEYSGVSPIHLAADLGHIECLKALLEARGANVNAKTAETEQTALHLSAVNGDEECVELLLEKGADANAKNHMSQTPLHLAARVKSYECVQLLLEKGNASPNVEDRDKRTPLHTAVGKTAISADIIRELINYGANMNKKDQYGYTPLHVGALNGLSQCVDILIMEGADVTIKSKCGLTPLGVIKHKIPASLETIREKFDSSITLYQHPQSSNNEVDLRLDFKCILQQCRPREMSYLNTFVDEGQKEFLMHPLCSAFLYLKWQKIRRYYAIRMFFCFVFVLSLSLYILTALARNCYNYDTNNGDDVIELCEKQSMMGHMLRANPFAVEMQWFVLVGITCFEILRKIYGLAGYSTVWQYFSYPENILEWLVIVSVFVISFVYTGRTYVWQNHVGAFAVLFGWTNLMLMIGQLPAFGNYVAMYTSVLREFAKLLLAYSCLLIGFAISFCIIFPESASFGNPFISLITVLVMMSGELSLDIVVDEDTDDPPYELEFSAQVTFTLFVLFVTVILMNLLVGIAVDDIQGLQKSAGLSKLVRQTKLISHIELALFNGYVPQYFLNLLHWTALVSPKAYKVVLKVKPMNHRETRLPRDVMEAAHAIARKNKLAEKSASNASLDEKRDLNLSTSLWRLQSNIEKRDEQIETLRTEIRQLRGTFDMYQKTVEKLISAVLVREEEQLLGA</sequence>
<dbReference type="InterPro" id="IPR005821">
    <property type="entry name" value="Ion_trans_dom"/>
</dbReference>
<dbReference type="GO" id="GO:0005216">
    <property type="term" value="F:monoatomic ion channel activity"/>
    <property type="evidence" value="ECO:0007669"/>
    <property type="project" value="InterPro"/>
</dbReference>
<name>A0AAV8ZIL6_9CUCU</name>
<dbReference type="InterPro" id="IPR036770">
    <property type="entry name" value="Ankyrin_rpt-contain_sf"/>
</dbReference>
<feature type="repeat" description="ANK" evidence="12">
    <location>
        <begin position="152"/>
        <end position="184"/>
    </location>
</feature>
<keyword evidence="6 14" id="KW-1133">Transmembrane helix</keyword>
<evidence type="ECO:0000256" key="2">
    <source>
        <dbReference type="ARBA" id="ARBA00022448"/>
    </source>
</evidence>
<dbReference type="AlphaFoldDB" id="A0AAV8ZIL6"/>
<evidence type="ECO:0000313" key="17">
    <source>
        <dbReference type="Proteomes" id="UP001162162"/>
    </source>
</evidence>
<reference evidence="16" key="1">
    <citation type="journal article" date="2023" name="Insect Mol. Biol.">
        <title>Genome sequencing provides insights into the evolution of gene families encoding plant cell wall-degrading enzymes in longhorned beetles.</title>
        <authorList>
            <person name="Shin N.R."/>
            <person name="Okamura Y."/>
            <person name="Kirsch R."/>
            <person name="Pauchet Y."/>
        </authorList>
    </citation>
    <scope>NUCLEOTIDE SEQUENCE</scope>
    <source>
        <strain evidence="16">AMC_N1</strain>
    </source>
</reference>
<feature type="transmembrane region" description="Helical" evidence="14">
    <location>
        <begin position="642"/>
        <end position="667"/>
    </location>
</feature>
<evidence type="ECO:0000313" key="16">
    <source>
        <dbReference type="EMBL" id="KAJ8963432.1"/>
    </source>
</evidence>